<comment type="caution">
    <text evidence="1">The sequence shown here is derived from an EMBL/GenBank/DDBJ whole genome shotgun (WGS) entry which is preliminary data.</text>
</comment>
<organism evidence="1 2">
    <name type="scientific">Rotaria magnacalcarata</name>
    <dbReference type="NCBI Taxonomy" id="392030"/>
    <lineage>
        <taxon>Eukaryota</taxon>
        <taxon>Metazoa</taxon>
        <taxon>Spiralia</taxon>
        <taxon>Gnathifera</taxon>
        <taxon>Rotifera</taxon>
        <taxon>Eurotatoria</taxon>
        <taxon>Bdelloidea</taxon>
        <taxon>Philodinida</taxon>
        <taxon>Philodinidae</taxon>
        <taxon>Rotaria</taxon>
    </lineage>
</organism>
<sequence>PFYPLMVYNYSELTLRIHRVKPEHYHPNLPCFNSYSYISEKEEWYNKLPGEELLNEVIQTNCERDEPKEIRIPLKAYLKKD</sequence>
<accession>A0A8S2XK10</accession>
<reference evidence="1" key="1">
    <citation type="submission" date="2021-02" db="EMBL/GenBank/DDBJ databases">
        <authorList>
            <person name="Nowell W R."/>
        </authorList>
    </citation>
    <scope>NUCLEOTIDE SEQUENCE</scope>
</reference>
<proteinExistence type="predicted"/>
<name>A0A8S2XK10_9BILA</name>
<dbReference type="EMBL" id="CAJOBI010082180">
    <property type="protein sequence ID" value="CAF4502885.1"/>
    <property type="molecule type" value="Genomic_DNA"/>
</dbReference>
<dbReference type="Proteomes" id="UP000676336">
    <property type="component" value="Unassembled WGS sequence"/>
</dbReference>
<evidence type="ECO:0000313" key="2">
    <source>
        <dbReference type="Proteomes" id="UP000676336"/>
    </source>
</evidence>
<dbReference type="AlphaFoldDB" id="A0A8S2XK10"/>
<evidence type="ECO:0000313" key="1">
    <source>
        <dbReference type="EMBL" id="CAF4502885.1"/>
    </source>
</evidence>
<feature type="non-terminal residue" evidence="1">
    <location>
        <position position="1"/>
    </location>
</feature>
<feature type="non-terminal residue" evidence="1">
    <location>
        <position position="81"/>
    </location>
</feature>
<gene>
    <name evidence="1" type="ORF">SMN809_LOCUS34992</name>
</gene>
<protein>
    <submittedName>
        <fullName evidence="1">Uncharacterized protein</fullName>
    </submittedName>
</protein>